<dbReference type="Proteomes" id="UP000242287">
    <property type="component" value="Unassembled WGS sequence"/>
</dbReference>
<evidence type="ECO:0008006" key="3">
    <source>
        <dbReference type="Google" id="ProtNLM"/>
    </source>
</evidence>
<dbReference type="Gene3D" id="3.60.10.10">
    <property type="entry name" value="Endonuclease/exonuclease/phosphatase"/>
    <property type="match status" value="1"/>
</dbReference>
<organism evidence="1 2">
    <name type="scientific">Amanita thiersii Skay4041</name>
    <dbReference type="NCBI Taxonomy" id="703135"/>
    <lineage>
        <taxon>Eukaryota</taxon>
        <taxon>Fungi</taxon>
        <taxon>Dikarya</taxon>
        <taxon>Basidiomycota</taxon>
        <taxon>Agaricomycotina</taxon>
        <taxon>Agaricomycetes</taxon>
        <taxon>Agaricomycetidae</taxon>
        <taxon>Agaricales</taxon>
        <taxon>Pluteineae</taxon>
        <taxon>Amanitaceae</taxon>
        <taxon>Amanita</taxon>
    </lineage>
</organism>
<evidence type="ECO:0000313" key="2">
    <source>
        <dbReference type="Proteomes" id="UP000242287"/>
    </source>
</evidence>
<keyword evidence="2" id="KW-1185">Reference proteome</keyword>
<dbReference type="SUPFAM" id="SSF56219">
    <property type="entry name" value="DNase I-like"/>
    <property type="match status" value="1"/>
</dbReference>
<dbReference type="AlphaFoldDB" id="A0A2A9N7C6"/>
<protein>
    <recommendedName>
        <fullName evidence="3">Endonuclease/exonuclease/phosphatase domain-containing protein</fullName>
    </recommendedName>
</protein>
<gene>
    <name evidence="1" type="ORF">AMATHDRAFT_11387</name>
</gene>
<dbReference type="InterPro" id="IPR036691">
    <property type="entry name" value="Endo/exonu/phosph_ase_sf"/>
</dbReference>
<sequence length="285" mass="31671">MFFLFLPKVTATNPQTLTHAPSLTIFTINLNGLSNAMKCHSFHEHMKTLLLSAWLICETKSTFALSIISLPDYEMFESPAIPLEHPSYYKWGLLLGIHKCFQAISVPLPPSLNAHVVAMDIIIPSTDNVGFQHCLFGIYAPWSYPLQDDPSLSPWVFWNELQQICNNTHSSWSIIGKFNAVLLASESTSSCAFSSLASLAYSAFLRQTDATDLWLHQANSTPAFYPTFISKQSSATLDRACISSSGIPEAALSSPHLFIPYTDHHIICFTLLLLSPPHQVALPLW</sequence>
<name>A0A2A9N7C6_9AGAR</name>
<proteinExistence type="predicted"/>
<dbReference type="OrthoDB" id="3059994at2759"/>
<dbReference type="EMBL" id="KZ303232">
    <property type="protein sequence ID" value="PFH44604.1"/>
    <property type="molecule type" value="Genomic_DNA"/>
</dbReference>
<evidence type="ECO:0000313" key="1">
    <source>
        <dbReference type="EMBL" id="PFH44604.1"/>
    </source>
</evidence>
<accession>A0A2A9N7C6</accession>
<reference evidence="1 2" key="1">
    <citation type="submission" date="2014-02" db="EMBL/GenBank/DDBJ databases">
        <title>Transposable element dynamics among asymbiotic and ectomycorrhizal Amanita fungi.</title>
        <authorList>
            <consortium name="DOE Joint Genome Institute"/>
            <person name="Hess J."/>
            <person name="Skrede I."/>
            <person name="Wolfe B."/>
            <person name="LaButti K."/>
            <person name="Ohm R.A."/>
            <person name="Grigoriev I.V."/>
            <person name="Pringle A."/>
        </authorList>
    </citation>
    <scope>NUCLEOTIDE SEQUENCE [LARGE SCALE GENOMIC DNA]</scope>
    <source>
        <strain evidence="1 2">SKay4041</strain>
    </source>
</reference>